<evidence type="ECO:0000313" key="9">
    <source>
        <dbReference type="EMBL" id="GAA5073933.1"/>
    </source>
</evidence>
<dbReference type="InterPro" id="IPR041664">
    <property type="entry name" value="AAA_16"/>
</dbReference>
<feature type="DNA-binding region" description="OmpR/PhoB-type" evidence="6">
    <location>
        <begin position="1"/>
        <end position="72"/>
    </location>
</feature>
<dbReference type="InterPro" id="IPR001867">
    <property type="entry name" value="OmpR/PhoB-type_DNA-bd"/>
</dbReference>
<proteinExistence type="inferred from homology"/>
<evidence type="ECO:0000259" key="8">
    <source>
        <dbReference type="PROSITE" id="PS51755"/>
    </source>
</evidence>
<dbReference type="InterPro" id="IPR005158">
    <property type="entry name" value="BTAD"/>
</dbReference>
<dbReference type="Pfam" id="PF13191">
    <property type="entry name" value="AAA_16"/>
    <property type="match status" value="1"/>
</dbReference>
<dbReference type="SUPFAM" id="SSF52540">
    <property type="entry name" value="P-loop containing nucleoside triphosphate hydrolases"/>
    <property type="match status" value="1"/>
</dbReference>
<evidence type="ECO:0000256" key="4">
    <source>
        <dbReference type="ARBA" id="ARBA00023125"/>
    </source>
</evidence>
<keyword evidence="2" id="KW-0902">Two-component regulatory system</keyword>
<dbReference type="Proteomes" id="UP001500124">
    <property type="component" value="Unassembled WGS sequence"/>
</dbReference>
<dbReference type="SUPFAM" id="SSF48452">
    <property type="entry name" value="TPR-like"/>
    <property type="match status" value="1"/>
</dbReference>
<comment type="similarity">
    <text evidence="1">Belongs to the AfsR/DnrI/RedD regulatory family.</text>
</comment>
<keyword evidence="5" id="KW-0804">Transcription</keyword>
<keyword evidence="3" id="KW-0805">Transcription regulation</keyword>
<feature type="domain" description="OmpR/PhoB-type" evidence="8">
    <location>
        <begin position="1"/>
        <end position="72"/>
    </location>
</feature>
<dbReference type="Pfam" id="PF03704">
    <property type="entry name" value="BTAD"/>
    <property type="match status" value="1"/>
</dbReference>
<organism evidence="9 10">
    <name type="scientific">Streptomyces similanensis</name>
    <dbReference type="NCBI Taxonomy" id="1274988"/>
    <lineage>
        <taxon>Bacteria</taxon>
        <taxon>Bacillati</taxon>
        <taxon>Actinomycetota</taxon>
        <taxon>Actinomycetes</taxon>
        <taxon>Kitasatosporales</taxon>
        <taxon>Streptomycetaceae</taxon>
        <taxon>Streptomyces</taxon>
    </lineage>
</organism>
<dbReference type="SMART" id="SM01043">
    <property type="entry name" value="BTAD"/>
    <property type="match status" value="1"/>
</dbReference>
<evidence type="ECO:0000256" key="1">
    <source>
        <dbReference type="ARBA" id="ARBA00005820"/>
    </source>
</evidence>
<dbReference type="Gene3D" id="3.30.70.1230">
    <property type="entry name" value="Nucleotide cyclase"/>
    <property type="match status" value="1"/>
</dbReference>
<comment type="caution">
    <text evidence="9">The sequence shown here is derived from an EMBL/GenBank/DDBJ whole genome shotgun (WGS) entry which is preliminary data.</text>
</comment>
<dbReference type="InterPro" id="IPR051677">
    <property type="entry name" value="AfsR-DnrI-RedD_regulator"/>
</dbReference>
<feature type="compositionally biased region" description="Low complexity" evidence="7">
    <location>
        <begin position="251"/>
        <end position="268"/>
    </location>
</feature>
<dbReference type="SUPFAM" id="SSF55073">
    <property type="entry name" value="Nucleotide cyclase"/>
    <property type="match status" value="1"/>
</dbReference>
<dbReference type="PANTHER" id="PTHR35807">
    <property type="entry name" value="TRANSCRIPTIONAL REGULATOR REDD-RELATED"/>
    <property type="match status" value="1"/>
</dbReference>
<dbReference type="Gene3D" id="1.25.40.10">
    <property type="entry name" value="Tetratricopeptide repeat domain"/>
    <property type="match status" value="1"/>
</dbReference>
<keyword evidence="4 6" id="KW-0238">DNA-binding</keyword>
<name>A0ABP9LD08_9ACTN</name>
<evidence type="ECO:0000313" key="10">
    <source>
        <dbReference type="Proteomes" id="UP001500124"/>
    </source>
</evidence>
<evidence type="ECO:0000256" key="2">
    <source>
        <dbReference type="ARBA" id="ARBA00023012"/>
    </source>
</evidence>
<evidence type="ECO:0000256" key="6">
    <source>
        <dbReference type="PROSITE-ProRule" id="PRU01091"/>
    </source>
</evidence>
<sequence>MLGLLLLRANRVVATSELLGALWPDESRPATARKIVQNAVWGLRALFADGGGAVRGPRPELVTQTPGYLLRVDPDTVDLHRFNRRVAEGRARLSAGQPAQAAALLGAGLEEWHGPALADLAEAGTDWPELTALSQLRLDVMEDRFEAELRSGHHHSVLGELVSLAEEEPLRERLCGQLMLALYRCGRQAEALEVFSRVRRSLVEEHGLEPSRELQLLQQNILVHDPALAAPATVAPVLPAVHTRPEPPEPQRALPEPAAPRAAGPAAPHTERRSVAVLLVGVRTAEETGAEARSSRALYDAVAAVADCVEEFGGTVAGSLGGSTVAVFGLGTGRDGASLHAVRAALALRARLSQVPGPTWHAAVSAGEALVRHNPYDASAPVRVVGRLVDEARSLLTGVPAGEIQLTGEAVRDTADLVRQLPTERAGVRAVAGLRTAGQAAALPDPSGGFEAELGLVTGLLARSRRLDAPHLVNLLGGQGVGKTRFLTDFVRRIQDEAVRVVRVRGGDVAGWTVCDVLRACCGLPVSDTADSRLTGVVRRVAGRGETAERLLRRLGPGRPHRSGDQGAEAFDAWCELLVLLAREQPLVLCVDDAHAAEDAVLDLVERLASVPHEVPLLIVALARPADLLERRPRWGTGLRHSVTLTLERLPGATAEPALDAGWLGAPAHEEQPAAVPRTDIRG</sequence>
<dbReference type="PROSITE" id="PS51755">
    <property type="entry name" value="OMPR_PHOB"/>
    <property type="match status" value="1"/>
</dbReference>
<gene>
    <name evidence="9" type="ORF">GCM10023336_61680</name>
</gene>
<dbReference type="InterPro" id="IPR029787">
    <property type="entry name" value="Nucleotide_cyclase"/>
</dbReference>
<keyword evidence="10" id="KW-1185">Reference proteome</keyword>
<accession>A0ABP9LD08</accession>
<dbReference type="CDD" id="cd15831">
    <property type="entry name" value="BTAD"/>
    <property type="match status" value="1"/>
</dbReference>
<reference evidence="10" key="1">
    <citation type="journal article" date="2019" name="Int. J. Syst. Evol. Microbiol.">
        <title>The Global Catalogue of Microorganisms (GCM) 10K type strain sequencing project: providing services to taxonomists for standard genome sequencing and annotation.</title>
        <authorList>
            <consortium name="The Broad Institute Genomics Platform"/>
            <consortium name="The Broad Institute Genome Sequencing Center for Infectious Disease"/>
            <person name="Wu L."/>
            <person name="Ma J."/>
        </authorList>
    </citation>
    <scope>NUCLEOTIDE SEQUENCE [LARGE SCALE GENOMIC DNA]</scope>
    <source>
        <strain evidence="10">JCM 18410</strain>
    </source>
</reference>
<evidence type="ECO:0000256" key="5">
    <source>
        <dbReference type="ARBA" id="ARBA00023163"/>
    </source>
</evidence>
<evidence type="ECO:0000256" key="7">
    <source>
        <dbReference type="SAM" id="MobiDB-lite"/>
    </source>
</evidence>
<protein>
    <recommendedName>
        <fullName evidence="8">OmpR/PhoB-type domain-containing protein</fullName>
    </recommendedName>
</protein>
<feature type="region of interest" description="Disordered" evidence="7">
    <location>
        <begin position="240"/>
        <end position="270"/>
    </location>
</feature>
<dbReference type="EMBL" id="BAABKC010000107">
    <property type="protein sequence ID" value="GAA5073933.1"/>
    <property type="molecule type" value="Genomic_DNA"/>
</dbReference>
<dbReference type="InterPro" id="IPR011990">
    <property type="entry name" value="TPR-like_helical_dom_sf"/>
</dbReference>
<dbReference type="PANTHER" id="PTHR35807:SF1">
    <property type="entry name" value="TRANSCRIPTIONAL REGULATOR REDD"/>
    <property type="match status" value="1"/>
</dbReference>
<dbReference type="InterPro" id="IPR036388">
    <property type="entry name" value="WH-like_DNA-bd_sf"/>
</dbReference>
<evidence type="ECO:0000256" key="3">
    <source>
        <dbReference type="ARBA" id="ARBA00023015"/>
    </source>
</evidence>
<dbReference type="InterPro" id="IPR027417">
    <property type="entry name" value="P-loop_NTPase"/>
</dbReference>
<dbReference type="Gene3D" id="1.10.10.10">
    <property type="entry name" value="Winged helix-like DNA-binding domain superfamily/Winged helix DNA-binding domain"/>
    <property type="match status" value="1"/>
</dbReference>